<proteinExistence type="inferred from homology"/>
<dbReference type="PANTHER" id="PTHR43820:SF4">
    <property type="entry name" value="HIGH-AFFINITY BRANCHED-CHAIN AMINO ACID TRANSPORT ATP-BINDING PROTEIN LIVF"/>
    <property type="match status" value="1"/>
</dbReference>
<evidence type="ECO:0000256" key="1">
    <source>
        <dbReference type="ARBA" id="ARBA00005417"/>
    </source>
</evidence>
<dbReference type="RefSeq" id="WP_155306738.1">
    <property type="nucleotide sequence ID" value="NZ_AP021875.1"/>
</dbReference>
<dbReference type="PROSITE" id="PS00211">
    <property type="entry name" value="ABC_TRANSPORTER_1"/>
    <property type="match status" value="1"/>
</dbReference>
<dbReference type="GO" id="GO:0015658">
    <property type="term" value="F:branched-chain amino acid transmembrane transporter activity"/>
    <property type="evidence" value="ECO:0007669"/>
    <property type="project" value="TreeGrafter"/>
</dbReference>
<evidence type="ECO:0000256" key="5">
    <source>
        <dbReference type="ARBA" id="ARBA00022970"/>
    </source>
</evidence>
<keyword evidence="2" id="KW-0813">Transport</keyword>
<evidence type="ECO:0000259" key="6">
    <source>
        <dbReference type="PROSITE" id="PS50893"/>
    </source>
</evidence>
<dbReference type="GO" id="GO:0016887">
    <property type="term" value="F:ATP hydrolysis activity"/>
    <property type="evidence" value="ECO:0007669"/>
    <property type="project" value="InterPro"/>
</dbReference>
<comment type="similarity">
    <text evidence="1">Belongs to the ABC transporter superfamily.</text>
</comment>
<dbReference type="PROSITE" id="PS50893">
    <property type="entry name" value="ABC_TRANSPORTER_2"/>
    <property type="match status" value="1"/>
</dbReference>
<dbReference type="OrthoDB" id="9780436at2"/>
<evidence type="ECO:0000313" key="7">
    <source>
        <dbReference type="EMBL" id="BBO78066.1"/>
    </source>
</evidence>
<protein>
    <submittedName>
        <fullName evidence="7">ABC transporter ATP-binding protein</fullName>
    </submittedName>
</protein>
<dbReference type="AlphaFoldDB" id="A0A5K7Z8A4"/>
<dbReference type="EMBL" id="AP021875">
    <property type="protein sequence ID" value="BBO78066.1"/>
    <property type="molecule type" value="Genomic_DNA"/>
</dbReference>
<evidence type="ECO:0000256" key="2">
    <source>
        <dbReference type="ARBA" id="ARBA00022448"/>
    </source>
</evidence>
<dbReference type="PANTHER" id="PTHR43820">
    <property type="entry name" value="HIGH-AFFINITY BRANCHED-CHAIN AMINO ACID TRANSPORT ATP-BINDING PROTEIN LIVF"/>
    <property type="match status" value="1"/>
</dbReference>
<dbReference type="InterPro" id="IPR052156">
    <property type="entry name" value="BCAA_Transport_ATP-bd_LivF"/>
</dbReference>
<dbReference type="Pfam" id="PF00005">
    <property type="entry name" value="ABC_tran"/>
    <property type="match status" value="1"/>
</dbReference>
<organism evidence="7 8">
    <name type="scientific">Desulfosarcina widdelii</name>
    <dbReference type="NCBI Taxonomy" id="947919"/>
    <lineage>
        <taxon>Bacteria</taxon>
        <taxon>Pseudomonadati</taxon>
        <taxon>Thermodesulfobacteriota</taxon>
        <taxon>Desulfobacteria</taxon>
        <taxon>Desulfobacterales</taxon>
        <taxon>Desulfosarcinaceae</taxon>
        <taxon>Desulfosarcina</taxon>
    </lineage>
</organism>
<dbReference type="SUPFAM" id="SSF52540">
    <property type="entry name" value="P-loop containing nucleoside triphosphate hydrolases"/>
    <property type="match status" value="1"/>
</dbReference>
<keyword evidence="5" id="KW-0029">Amino-acid transport</keyword>
<gene>
    <name evidence="7" type="primary">livF_2</name>
    <name evidence="7" type="ORF">DSCW_54830</name>
</gene>
<evidence type="ECO:0000256" key="3">
    <source>
        <dbReference type="ARBA" id="ARBA00022741"/>
    </source>
</evidence>
<evidence type="ECO:0000313" key="8">
    <source>
        <dbReference type="Proteomes" id="UP000427769"/>
    </source>
</evidence>
<reference evidence="7 8" key="1">
    <citation type="submission" date="2019-11" db="EMBL/GenBank/DDBJ databases">
        <title>Comparative genomics of hydrocarbon-degrading Desulfosarcina strains.</title>
        <authorList>
            <person name="Watanabe M."/>
            <person name="Kojima H."/>
            <person name="Fukui M."/>
        </authorList>
    </citation>
    <scope>NUCLEOTIDE SEQUENCE [LARGE SCALE GENOMIC DNA]</scope>
    <source>
        <strain evidence="7 8">PP31</strain>
    </source>
</reference>
<dbReference type="InterPro" id="IPR003439">
    <property type="entry name" value="ABC_transporter-like_ATP-bd"/>
</dbReference>
<keyword evidence="3" id="KW-0547">Nucleotide-binding</keyword>
<keyword evidence="8" id="KW-1185">Reference proteome</keyword>
<sequence>MLQVNDIESGYGPMQVLWKPSLEVKAGTITSLLGPNGAGKSTLLGTIFGSVSPWNGSVIYEEKDITREPTHKKVGFGLALVPEGKHLFPNMTVEENLYMGAYLKRAEAHREDSLAKVYELFPRLSERRAQMAGSLSGGEQQMVTIGRSLMTKPKLIMLDEPSQGLAPLLVELMFETIRKMKDDIGLTILLVEQNADASLKAADYVYVMHEGTIKAHGTPETVKASDEIREAYLGL</sequence>
<dbReference type="Gene3D" id="3.40.50.300">
    <property type="entry name" value="P-loop containing nucleotide triphosphate hydrolases"/>
    <property type="match status" value="1"/>
</dbReference>
<evidence type="ECO:0000256" key="4">
    <source>
        <dbReference type="ARBA" id="ARBA00022840"/>
    </source>
</evidence>
<dbReference type="GO" id="GO:0005524">
    <property type="term" value="F:ATP binding"/>
    <property type="evidence" value="ECO:0007669"/>
    <property type="project" value="UniProtKB-KW"/>
</dbReference>
<dbReference type="CDD" id="cd03224">
    <property type="entry name" value="ABC_TM1139_LivF_branched"/>
    <property type="match status" value="1"/>
</dbReference>
<keyword evidence="4 7" id="KW-0067">ATP-binding</keyword>
<feature type="domain" description="ABC transporter" evidence="6">
    <location>
        <begin position="2"/>
        <end position="235"/>
    </location>
</feature>
<dbReference type="InterPro" id="IPR027417">
    <property type="entry name" value="P-loop_NTPase"/>
</dbReference>
<dbReference type="InterPro" id="IPR017871">
    <property type="entry name" value="ABC_transporter-like_CS"/>
</dbReference>
<dbReference type="GO" id="GO:0015807">
    <property type="term" value="P:L-amino acid transport"/>
    <property type="evidence" value="ECO:0007669"/>
    <property type="project" value="TreeGrafter"/>
</dbReference>
<accession>A0A5K7Z8A4</accession>
<dbReference type="KEGG" id="dwd:DSCW_54830"/>
<dbReference type="Proteomes" id="UP000427769">
    <property type="component" value="Chromosome"/>
</dbReference>
<name>A0A5K7Z8A4_9BACT</name>